<dbReference type="PANTHER" id="PTHR43244:SF1">
    <property type="entry name" value="5,10-METHYLENETETRAHYDROMETHANOPTERIN REDUCTASE"/>
    <property type="match status" value="1"/>
</dbReference>
<sequence length="296" mass="32007">MGDYGREVEFGYFLVPNVDDPLIETAKTADRLGLDLLGVQDHPYQKRYVDTWTLLSVIAAGTERIRVFPDVASLPLRQPAVLAKAAASLDLLSGGRVELGLGAGAFWDAIEAYGGPRRAPKDAIGALEEAVSVIRAVWSAGSNLRVDGVHYRLKGAKGGPAPAHPMEIWLGVGGPRALALTGRLADGWLPSSSWASPERLPELNARIDEAAVAAGRRPQEIRRLYNVNGTITDGSSEGFLHGPADQWADELTDLAVAYGMDTFVFWGEGDQEIQLRRFAEEVVPAVRERVALERGE</sequence>
<dbReference type="EC" id="1.-.-.-" evidence="3"/>
<organism evidence="3 4">
    <name type="scientific">Microtetraspora glauca</name>
    <dbReference type="NCBI Taxonomy" id="1996"/>
    <lineage>
        <taxon>Bacteria</taxon>
        <taxon>Bacillati</taxon>
        <taxon>Actinomycetota</taxon>
        <taxon>Actinomycetes</taxon>
        <taxon>Streptosporangiales</taxon>
        <taxon>Streptosporangiaceae</taxon>
        <taxon>Microtetraspora</taxon>
    </lineage>
</organism>
<reference evidence="3 4" key="1">
    <citation type="submission" date="2024-06" db="EMBL/GenBank/DDBJ databases">
        <title>The Natural Products Discovery Center: Release of the First 8490 Sequenced Strains for Exploring Actinobacteria Biosynthetic Diversity.</title>
        <authorList>
            <person name="Kalkreuter E."/>
            <person name="Kautsar S.A."/>
            <person name="Yang D."/>
            <person name="Bader C.D."/>
            <person name="Teijaro C.N."/>
            <person name="Fluegel L."/>
            <person name="Davis C.M."/>
            <person name="Simpson J.R."/>
            <person name="Lauterbach L."/>
            <person name="Steele A.D."/>
            <person name="Gui C."/>
            <person name="Meng S."/>
            <person name="Li G."/>
            <person name="Viehrig K."/>
            <person name="Ye F."/>
            <person name="Su P."/>
            <person name="Kiefer A.F."/>
            <person name="Nichols A."/>
            <person name="Cepeda A.J."/>
            <person name="Yan W."/>
            <person name="Fan B."/>
            <person name="Jiang Y."/>
            <person name="Adhikari A."/>
            <person name="Zheng C.-J."/>
            <person name="Schuster L."/>
            <person name="Cowan T.M."/>
            <person name="Smanski M.J."/>
            <person name="Chevrette M.G."/>
            <person name="De Carvalho L.P.S."/>
            <person name="Shen B."/>
        </authorList>
    </citation>
    <scope>NUCLEOTIDE SEQUENCE [LARGE SCALE GENOMIC DNA]</scope>
    <source>
        <strain evidence="3 4">NPDC050100</strain>
    </source>
</reference>
<name>A0ABV3GQ29_MICGL</name>
<dbReference type="Proteomes" id="UP001551675">
    <property type="component" value="Unassembled WGS sequence"/>
</dbReference>
<keyword evidence="4" id="KW-1185">Reference proteome</keyword>
<dbReference type="GO" id="GO:0016491">
    <property type="term" value="F:oxidoreductase activity"/>
    <property type="evidence" value="ECO:0007669"/>
    <property type="project" value="UniProtKB-KW"/>
</dbReference>
<dbReference type="PANTHER" id="PTHR43244">
    <property type="match status" value="1"/>
</dbReference>
<evidence type="ECO:0000313" key="3">
    <source>
        <dbReference type="EMBL" id="MEV0973392.1"/>
    </source>
</evidence>
<dbReference type="InterPro" id="IPR036661">
    <property type="entry name" value="Luciferase-like_sf"/>
</dbReference>
<dbReference type="RefSeq" id="WP_061260584.1">
    <property type="nucleotide sequence ID" value="NZ_JBFALK010000022.1"/>
</dbReference>
<dbReference type="EMBL" id="JBFALK010000022">
    <property type="protein sequence ID" value="MEV0973392.1"/>
    <property type="molecule type" value="Genomic_DNA"/>
</dbReference>
<evidence type="ECO:0000259" key="2">
    <source>
        <dbReference type="Pfam" id="PF00296"/>
    </source>
</evidence>
<accession>A0ABV3GQ29</accession>
<gene>
    <name evidence="3" type="ORF">AB0I59_32730</name>
</gene>
<evidence type="ECO:0000313" key="4">
    <source>
        <dbReference type="Proteomes" id="UP001551675"/>
    </source>
</evidence>
<dbReference type="InterPro" id="IPR050564">
    <property type="entry name" value="F420-G6PD/mer"/>
</dbReference>
<comment type="caution">
    <text evidence="3">The sequence shown here is derived from an EMBL/GenBank/DDBJ whole genome shotgun (WGS) entry which is preliminary data.</text>
</comment>
<dbReference type="Gene3D" id="3.20.20.30">
    <property type="entry name" value="Luciferase-like domain"/>
    <property type="match status" value="1"/>
</dbReference>
<evidence type="ECO:0000256" key="1">
    <source>
        <dbReference type="ARBA" id="ARBA00023002"/>
    </source>
</evidence>
<proteinExistence type="predicted"/>
<dbReference type="Pfam" id="PF00296">
    <property type="entry name" value="Bac_luciferase"/>
    <property type="match status" value="1"/>
</dbReference>
<dbReference type="InterPro" id="IPR011251">
    <property type="entry name" value="Luciferase-like_dom"/>
</dbReference>
<dbReference type="SUPFAM" id="SSF51679">
    <property type="entry name" value="Bacterial luciferase-like"/>
    <property type="match status" value="1"/>
</dbReference>
<feature type="domain" description="Luciferase-like" evidence="2">
    <location>
        <begin position="21"/>
        <end position="233"/>
    </location>
</feature>
<protein>
    <submittedName>
        <fullName evidence="3">LLM class flavin-dependent oxidoreductase</fullName>
        <ecNumber evidence="3">1.-.-.-</ecNumber>
    </submittedName>
</protein>
<keyword evidence="1 3" id="KW-0560">Oxidoreductase</keyword>